<feature type="region of interest" description="Disordered" evidence="1">
    <location>
        <begin position="29"/>
        <end position="63"/>
    </location>
</feature>
<dbReference type="InterPro" id="IPR036709">
    <property type="entry name" value="Autotransporte_beta_dom_sf"/>
</dbReference>
<dbReference type="GO" id="GO:0009279">
    <property type="term" value="C:cell outer membrane"/>
    <property type="evidence" value="ECO:0007669"/>
    <property type="project" value="InterPro"/>
</dbReference>
<feature type="compositionally biased region" description="Basic and acidic residues" evidence="1">
    <location>
        <begin position="31"/>
        <end position="40"/>
    </location>
</feature>
<gene>
    <name evidence="2" type="ORF">LCGC14_0348740</name>
</gene>
<dbReference type="EMBL" id="LAZR01000260">
    <property type="protein sequence ID" value="KKN78582.1"/>
    <property type="molecule type" value="Genomic_DNA"/>
</dbReference>
<dbReference type="Gene3D" id="2.40.128.130">
    <property type="entry name" value="Autotransporter beta-domain"/>
    <property type="match status" value="1"/>
</dbReference>
<dbReference type="Pfam" id="PF05275">
    <property type="entry name" value="CopB"/>
    <property type="match status" value="1"/>
</dbReference>
<evidence type="ECO:0000256" key="1">
    <source>
        <dbReference type="SAM" id="MobiDB-lite"/>
    </source>
</evidence>
<reference evidence="2" key="1">
    <citation type="journal article" date="2015" name="Nature">
        <title>Complex archaea that bridge the gap between prokaryotes and eukaryotes.</title>
        <authorList>
            <person name="Spang A."/>
            <person name="Saw J.H."/>
            <person name="Jorgensen S.L."/>
            <person name="Zaremba-Niedzwiedzka K."/>
            <person name="Martijn J."/>
            <person name="Lind A.E."/>
            <person name="van Eijk R."/>
            <person name="Schleper C."/>
            <person name="Guy L."/>
            <person name="Ettema T.J."/>
        </authorList>
    </citation>
    <scope>NUCLEOTIDE SEQUENCE</scope>
</reference>
<name>A0A0F9TUE4_9ZZZZ</name>
<feature type="region of interest" description="Disordered" evidence="1">
    <location>
        <begin position="80"/>
        <end position="102"/>
    </location>
</feature>
<sequence length="334" mass="37451">MKNHCRSYALKQIIFACSLSLATGPVWAQSDDSHQDHDATKQTTSAHANHGADTETGMQNETGNMQEMDHSSMAMDDMESMDHSGMQMGSDQAPPDARDPHAYSGGFTLTEGPYSLSEKRLLKLADEHYFWAILGDRLEYDASSDTAIFDLQGWYGTTYNRFTAKLEGDVVDGTLEESQSDLLWSHAISTFFDTQLGVRLDHYDEGKNREWVAFGIQGIAPYWFELDLTAYLGDSGRTALSLEAEYEFLLTQRLILQPRAELTAYGKDDDVNGLGSGLSDASIGLRLRYEFTRQFAPYVGVEWSEQFGDTADFSRANGEDTSDTRYVVGLRFWF</sequence>
<protein>
    <recommendedName>
        <fullName evidence="3">Copper resistance protein B</fullName>
    </recommendedName>
</protein>
<dbReference type="AlphaFoldDB" id="A0A0F9TUE4"/>
<dbReference type="GO" id="GO:0006878">
    <property type="term" value="P:intracellular copper ion homeostasis"/>
    <property type="evidence" value="ECO:0007669"/>
    <property type="project" value="InterPro"/>
</dbReference>
<proteinExistence type="predicted"/>
<comment type="caution">
    <text evidence="2">The sequence shown here is derived from an EMBL/GenBank/DDBJ whole genome shotgun (WGS) entry which is preliminary data.</text>
</comment>
<evidence type="ECO:0000313" key="2">
    <source>
        <dbReference type="EMBL" id="KKN78582.1"/>
    </source>
</evidence>
<organism evidence="2">
    <name type="scientific">marine sediment metagenome</name>
    <dbReference type="NCBI Taxonomy" id="412755"/>
    <lineage>
        <taxon>unclassified sequences</taxon>
        <taxon>metagenomes</taxon>
        <taxon>ecological metagenomes</taxon>
    </lineage>
</organism>
<dbReference type="InterPro" id="IPR007939">
    <property type="entry name" value="Cu-R_B_prcur"/>
</dbReference>
<dbReference type="GO" id="GO:0005507">
    <property type="term" value="F:copper ion binding"/>
    <property type="evidence" value="ECO:0007669"/>
    <property type="project" value="InterPro"/>
</dbReference>
<evidence type="ECO:0008006" key="3">
    <source>
        <dbReference type="Google" id="ProtNLM"/>
    </source>
</evidence>
<accession>A0A0F9TUE4</accession>